<dbReference type="Pfam" id="PF00657">
    <property type="entry name" value="Lipase_GDSL"/>
    <property type="match status" value="1"/>
</dbReference>
<evidence type="ECO:0000313" key="6">
    <source>
        <dbReference type="EMBL" id="KAE8010252.1"/>
    </source>
</evidence>
<name>A0A5N6QWE3_9ROSI</name>
<dbReference type="InterPro" id="IPR035669">
    <property type="entry name" value="SGNH_plant_lipase-like"/>
</dbReference>
<reference evidence="6 7" key="1">
    <citation type="submission" date="2019-06" db="EMBL/GenBank/DDBJ databases">
        <title>A chromosomal-level reference genome of Carpinus fangiana (Coryloideae, Betulaceae).</title>
        <authorList>
            <person name="Yang X."/>
            <person name="Wang Z."/>
            <person name="Zhang L."/>
            <person name="Hao G."/>
            <person name="Liu J."/>
            <person name="Yang Y."/>
        </authorList>
    </citation>
    <scope>NUCLEOTIDE SEQUENCE [LARGE SCALE GENOMIC DNA]</scope>
    <source>
        <strain evidence="6">Cfa_2016G</strain>
        <tissue evidence="6">Leaf</tissue>
    </source>
</reference>
<comment type="similarity">
    <text evidence="1">Belongs to the 'GDSL' lipolytic enzyme family.</text>
</comment>
<dbReference type="AlphaFoldDB" id="A0A5N6QWE3"/>
<dbReference type="Proteomes" id="UP000327013">
    <property type="component" value="Chromosome 2"/>
</dbReference>
<feature type="chain" id="PRO_5024306501" evidence="5">
    <location>
        <begin position="30"/>
        <end position="360"/>
    </location>
</feature>
<evidence type="ECO:0000256" key="4">
    <source>
        <dbReference type="ARBA" id="ARBA00023180"/>
    </source>
</evidence>
<dbReference type="Gene3D" id="3.40.50.1110">
    <property type="entry name" value="SGNH hydrolase"/>
    <property type="match status" value="1"/>
</dbReference>
<keyword evidence="2 5" id="KW-0732">Signal</keyword>
<evidence type="ECO:0000256" key="1">
    <source>
        <dbReference type="ARBA" id="ARBA00008668"/>
    </source>
</evidence>
<evidence type="ECO:0000256" key="5">
    <source>
        <dbReference type="SAM" id="SignalP"/>
    </source>
</evidence>
<evidence type="ECO:0000313" key="7">
    <source>
        <dbReference type="Proteomes" id="UP000327013"/>
    </source>
</evidence>
<evidence type="ECO:0000256" key="2">
    <source>
        <dbReference type="ARBA" id="ARBA00022729"/>
    </source>
</evidence>
<evidence type="ECO:0000256" key="3">
    <source>
        <dbReference type="ARBA" id="ARBA00022801"/>
    </source>
</evidence>
<dbReference type="CDD" id="cd01837">
    <property type="entry name" value="SGNH_plant_lipase_like"/>
    <property type="match status" value="1"/>
</dbReference>
<dbReference type="PANTHER" id="PTHR22835:SF654">
    <property type="entry name" value="ACETYLAJMALAN ESTERASE-LIKE"/>
    <property type="match status" value="1"/>
</dbReference>
<keyword evidence="4" id="KW-0325">Glycoprotein</keyword>
<organism evidence="6 7">
    <name type="scientific">Carpinus fangiana</name>
    <dbReference type="NCBI Taxonomy" id="176857"/>
    <lineage>
        <taxon>Eukaryota</taxon>
        <taxon>Viridiplantae</taxon>
        <taxon>Streptophyta</taxon>
        <taxon>Embryophyta</taxon>
        <taxon>Tracheophyta</taxon>
        <taxon>Spermatophyta</taxon>
        <taxon>Magnoliopsida</taxon>
        <taxon>eudicotyledons</taxon>
        <taxon>Gunneridae</taxon>
        <taxon>Pentapetalae</taxon>
        <taxon>rosids</taxon>
        <taxon>fabids</taxon>
        <taxon>Fagales</taxon>
        <taxon>Betulaceae</taxon>
        <taxon>Carpinus</taxon>
    </lineage>
</organism>
<keyword evidence="7" id="KW-1185">Reference proteome</keyword>
<sequence>MAAIKAVSSLLSSLIVFFLLLLPHACIDAQSLKVCKFDGIYQLGDSVSDTGNLIREKPALPFARLPYGQTFFKKPTGRCSNGLLIIDYIAQATGIPLLDPSLDKDALFTRGRGENFAVAGSTALSAEVLAQKNISPPLTNSSLSVQLDWMLTHFNGICFNAKDCAEKLKTALFIVGEIGGHDFEYALFQGKSIEEVTHLVPKVVQAIKDAVTKVISNGGARVVVPGLFPIGCLPIYLTGFHANNSADYDESHCLKRLNTLAIYHNDQLKRAIEVLRKENPGVVIVYGDYYNAFQWVFSHAPRLGDYLFSKDRMCGNPGVPVCANPDERISWDGVHMTSKANQHIANRLIQDILPTLNCKA</sequence>
<dbReference type="PANTHER" id="PTHR22835">
    <property type="entry name" value="ZINC FINGER FYVE DOMAIN CONTAINING PROTEIN"/>
    <property type="match status" value="1"/>
</dbReference>
<dbReference type="InterPro" id="IPR001087">
    <property type="entry name" value="GDSL"/>
</dbReference>
<protein>
    <submittedName>
        <fullName evidence="6">Uncharacterized protein</fullName>
    </submittedName>
</protein>
<keyword evidence="3" id="KW-0378">Hydrolase</keyword>
<proteinExistence type="inferred from homology"/>
<dbReference type="GO" id="GO:0016788">
    <property type="term" value="F:hydrolase activity, acting on ester bonds"/>
    <property type="evidence" value="ECO:0007669"/>
    <property type="project" value="InterPro"/>
</dbReference>
<dbReference type="InterPro" id="IPR036514">
    <property type="entry name" value="SGNH_hydro_sf"/>
</dbReference>
<feature type="signal peptide" evidence="5">
    <location>
        <begin position="1"/>
        <end position="29"/>
    </location>
</feature>
<dbReference type="OrthoDB" id="1600564at2759"/>
<gene>
    <name evidence="6" type="ORF">FH972_006637</name>
</gene>
<dbReference type="EMBL" id="CM017322">
    <property type="protein sequence ID" value="KAE8010252.1"/>
    <property type="molecule type" value="Genomic_DNA"/>
</dbReference>
<accession>A0A5N6QWE3</accession>
<dbReference type="SUPFAM" id="SSF52266">
    <property type="entry name" value="SGNH hydrolase"/>
    <property type="match status" value="1"/>
</dbReference>